<dbReference type="AlphaFoldDB" id="A0A0P1ACZ4"/>
<accession>A0A0P1ACZ4</accession>
<evidence type="ECO:0000313" key="1">
    <source>
        <dbReference type="EMBL" id="CEG38212.1"/>
    </source>
</evidence>
<evidence type="ECO:0000313" key="2">
    <source>
        <dbReference type="Proteomes" id="UP000054928"/>
    </source>
</evidence>
<dbReference type="Proteomes" id="UP000054928">
    <property type="component" value="Unassembled WGS sequence"/>
</dbReference>
<proteinExistence type="predicted"/>
<reference evidence="2" key="1">
    <citation type="submission" date="2014-09" db="EMBL/GenBank/DDBJ databases">
        <authorList>
            <person name="Sharma Rahul"/>
            <person name="Thines Marco"/>
        </authorList>
    </citation>
    <scope>NUCLEOTIDE SEQUENCE [LARGE SCALE GENOMIC DNA]</scope>
</reference>
<keyword evidence="2" id="KW-1185">Reference proteome</keyword>
<dbReference type="EMBL" id="CCYD01000321">
    <property type="protein sequence ID" value="CEG38212.1"/>
    <property type="molecule type" value="Genomic_DNA"/>
</dbReference>
<dbReference type="RefSeq" id="XP_024574581.1">
    <property type="nucleotide sequence ID" value="XM_024723623.1"/>
</dbReference>
<dbReference type="GeneID" id="36403354"/>
<name>A0A0P1ACZ4_PLAHL</name>
<protein>
    <submittedName>
        <fullName evidence="1">Uncharacterized protein</fullName>
    </submittedName>
</protein>
<sequence length="58" mass="6619">MPVLTEVQAVRATMCVRVKKRISVCLSNFYIPRSLKFPYITGSQGAIYDKILMHGQMQ</sequence>
<organism evidence="1 2">
    <name type="scientific">Plasmopara halstedii</name>
    <name type="common">Downy mildew of sunflower</name>
    <dbReference type="NCBI Taxonomy" id="4781"/>
    <lineage>
        <taxon>Eukaryota</taxon>
        <taxon>Sar</taxon>
        <taxon>Stramenopiles</taxon>
        <taxon>Oomycota</taxon>
        <taxon>Peronosporomycetes</taxon>
        <taxon>Peronosporales</taxon>
        <taxon>Peronosporaceae</taxon>
        <taxon>Plasmopara</taxon>
    </lineage>
</organism>